<proteinExistence type="predicted"/>
<protein>
    <recommendedName>
        <fullName evidence="5">Cobalt ABC transporter permease</fullName>
    </recommendedName>
</protein>
<evidence type="ECO:0008006" key="5">
    <source>
        <dbReference type="Google" id="ProtNLM"/>
    </source>
</evidence>
<evidence type="ECO:0000256" key="2">
    <source>
        <dbReference type="SAM" id="Phobius"/>
    </source>
</evidence>
<accession>A0A135L3P9</accession>
<keyword evidence="2" id="KW-1133">Transmembrane helix</keyword>
<evidence type="ECO:0000313" key="3">
    <source>
        <dbReference type="EMBL" id="KXG43499.1"/>
    </source>
</evidence>
<dbReference type="PANTHER" id="PTHR34857:SF2">
    <property type="entry name" value="SLL0384 PROTEIN"/>
    <property type="match status" value="1"/>
</dbReference>
<dbReference type="AlphaFoldDB" id="A0A135L3P9"/>
<keyword evidence="2" id="KW-0812">Transmembrane</keyword>
<keyword evidence="2" id="KW-0472">Membrane</keyword>
<keyword evidence="1" id="KW-1003">Cell membrane</keyword>
<gene>
    <name evidence="3" type="ORF">U473_05325</name>
</gene>
<comment type="caution">
    <text evidence="3">The sequence shown here is derived from an EMBL/GenBank/DDBJ whole genome shotgun (WGS) entry which is preliminary data.</text>
</comment>
<feature type="transmembrane region" description="Helical" evidence="2">
    <location>
        <begin position="9"/>
        <end position="25"/>
    </location>
</feature>
<organism evidence="3 4">
    <name type="scientific">Tepidibacillus decaturensis</name>
    <dbReference type="NCBI Taxonomy" id="1413211"/>
    <lineage>
        <taxon>Bacteria</taxon>
        <taxon>Bacillati</taxon>
        <taxon>Bacillota</taxon>
        <taxon>Bacilli</taxon>
        <taxon>Bacillales</taxon>
        <taxon>Bacillaceae</taxon>
        <taxon>Tepidibacillus</taxon>
    </lineage>
</organism>
<feature type="transmembrane region" description="Helical" evidence="2">
    <location>
        <begin position="94"/>
        <end position="113"/>
    </location>
</feature>
<reference evidence="3 4" key="1">
    <citation type="submission" date="2016-02" db="EMBL/GenBank/DDBJ databases">
        <title>Draft Genome for Tepidibacillus decaturensis nov. sp. Strain Z9, an Anaerobic, Moderately Thermophilic and Heterotrophic Bacterium from Deep Subsurface of the Illinois Basin, USA.</title>
        <authorList>
            <person name="Dong Y."/>
            <person name="Chang J.Y."/>
            <person name="Sanford R."/>
            <person name="Fouke B.W."/>
        </authorList>
    </citation>
    <scope>NUCLEOTIDE SEQUENCE [LARGE SCALE GENOMIC DNA]</scope>
    <source>
        <strain evidence="3 4">Z9</strain>
    </source>
</reference>
<feature type="transmembrane region" description="Helical" evidence="2">
    <location>
        <begin position="56"/>
        <end position="74"/>
    </location>
</feature>
<evidence type="ECO:0000256" key="1">
    <source>
        <dbReference type="ARBA" id="ARBA00022475"/>
    </source>
</evidence>
<dbReference type="EMBL" id="LSKU01000001">
    <property type="protein sequence ID" value="KXG43499.1"/>
    <property type="molecule type" value="Genomic_DNA"/>
</dbReference>
<name>A0A135L3P9_9BACI</name>
<sequence length="126" mass="15059">MNLLIEHPTLRVITSLFIIFFGFSISRIDPILLYLIFGQALIFLSKVPLSYFWRRLHFILTFIIFTMIFFPLYETGREIQFQNLSISYDGLLKAIIYSGRLLFTVQILTLMLYRLPLSIFFRHYFS</sequence>
<feature type="transmembrane region" description="Helical" evidence="2">
    <location>
        <begin position="31"/>
        <end position="49"/>
    </location>
</feature>
<keyword evidence="4" id="KW-1185">Reference proteome</keyword>
<dbReference type="Proteomes" id="UP000070352">
    <property type="component" value="Unassembled WGS sequence"/>
</dbReference>
<dbReference type="InterPro" id="IPR051611">
    <property type="entry name" value="ECF_transporter_component"/>
</dbReference>
<dbReference type="STRING" id="1413211.U473_05325"/>
<evidence type="ECO:0000313" key="4">
    <source>
        <dbReference type="Proteomes" id="UP000070352"/>
    </source>
</evidence>
<dbReference type="PANTHER" id="PTHR34857">
    <property type="entry name" value="SLL0384 PROTEIN"/>
    <property type="match status" value="1"/>
</dbReference>